<sequence length="252" mass="28509">MASERTKHSGAAEFVISAVARCRFHVVKHDRRVALEKGRGEHMVVEVLKHICFTRDDRCYGAGLLQPHFPRGRQHARRYSRVAPYMCRAALGRLRSRLNPDGRAATLQRVVITAIIVVVITIFVMRGVRDRVGEAWRRFFLAETSAEDFLQAVLDEHSCGHRCGGTPPVKLAKVFGPSGGAPWVIDPERRLAIQLAWMHRFPKQRTPCCGERFCFRCKVSSWHRGITCEERLGTEKARQAQLCPGCGVPVQR</sequence>
<comment type="caution">
    <text evidence="2">The sequence shown here is derived from an EMBL/GenBank/DDBJ whole genome shotgun (WGS) entry which is preliminary data.</text>
</comment>
<accession>A0ABN9WXX8</accession>
<reference evidence="2" key="1">
    <citation type="submission" date="2023-10" db="EMBL/GenBank/DDBJ databases">
        <authorList>
            <person name="Chen Y."/>
            <person name="Shah S."/>
            <person name="Dougan E. K."/>
            <person name="Thang M."/>
            <person name="Chan C."/>
        </authorList>
    </citation>
    <scope>NUCLEOTIDE SEQUENCE [LARGE SCALE GENOMIC DNA]</scope>
</reference>
<evidence type="ECO:0000313" key="3">
    <source>
        <dbReference type="Proteomes" id="UP001189429"/>
    </source>
</evidence>
<organism evidence="2 3">
    <name type="scientific">Prorocentrum cordatum</name>
    <dbReference type="NCBI Taxonomy" id="2364126"/>
    <lineage>
        <taxon>Eukaryota</taxon>
        <taxon>Sar</taxon>
        <taxon>Alveolata</taxon>
        <taxon>Dinophyceae</taxon>
        <taxon>Prorocentrales</taxon>
        <taxon>Prorocentraceae</taxon>
        <taxon>Prorocentrum</taxon>
    </lineage>
</organism>
<dbReference type="Proteomes" id="UP001189429">
    <property type="component" value="Unassembled WGS sequence"/>
</dbReference>
<keyword evidence="3" id="KW-1185">Reference proteome</keyword>
<evidence type="ECO:0000256" key="1">
    <source>
        <dbReference type="SAM" id="Phobius"/>
    </source>
</evidence>
<feature type="non-terminal residue" evidence="2">
    <location>
        <position position="252"/>
    </location>
</feature>
<evidence type="ECO:0008006" key="4">
    <source>
        <dbReference type="Google" id="ProtNLM"/>
    </source>
</evidence>
<proteinExistence type="predicted"/>
<keyword evidence="1" id="KW-0472">Membrane</keyword>
<keyword evidence="1" id="KW-1133">Transmembrane helix</keyword>
<protein>
    <recommendedName>
        <fullName evidence="4">RING-type domain-containing protein</fullName>
    </recommendedName>
</protein>
<feature type="transmembrane region" description="Helical" evidence="1">
    <location>
        <begin position="107"/>
        <end position="128"/>
    </location>
</feature>
<dbReference type="EMBL" id="CAUYUJ010019517">
    <property type="protein sequence ID" value="CAK0891773.1"/>
    <property type="molecule type" value="Genomic_DNA"/>
</dbReference>
<evidence type="ECO:0000313" key="2">
    <source>
        <dbReference type="EMBL" id="CAK0891773.1"/>
    </source>
</evidence>
<name>A0ABN9WXX8_9DINO</name>
<gene>
    <name evidence="2" type="ORF">PCOR1329_LOCUS71620</name>
</gene>
<keyword evidence="1" id="KW-0812">Transmembrane</keyword>